<sequence length="81" mass="9252">MVLWLRKGDKNPKYFHVLVKRRRARNSITQLLNENGNMVENVERLVAIATSYFRKIIESSNPKDIVDALAKVSITIIGAIN</sequence>
<protein>
    <submittedName>
        <fullName evidence="1">Uncharacterized protein</fullName>
    </submittedName>
</protein>
<evidence type="ECO:0000313" key="1">
    <source>
        <dbReference type="EMBL" id="CAG7894743.1"/>
    </source>
</evidence>
<dbReference type="Proteomes" id="UP000694005">
    <property type="component" value="Chromosome A02"/>
</dbReference>
<organism evidence="1 2">
    <name type="scientific">Brassica campestris</name>
    <name type="common">Field mustard</name>
    <dbReference type="NCBI Taxonomy" id="3711"/>
    <lineage>
        <taxon>Eukaryota</taxon>
        <taxon>Viridiplantae</taxon>
        <taxon>Streptophyta</taxon>
        <taxon>Embryophyta</taxon>
        <taxon>Tracheophyta</taxon>
        <taxon>Spermatophyta</taxon>
        <taxon>Magnoliopsida</taxon>
        <taxon>eudicotyledons</taxon>
        <taxon>Gunneridae</taxon>
        <taxon>Pentapetalae</taxon>
        <taxon>rosids</taxon>
        <taxon>malvids</taxon>
        <taxon>Brassicales</taxon>
        <taxon>Brassicaceae</taxon>
        <taxon>Brassiceae</taxon>
        <taxon>Brassica</taxon>
    </lineage>
</organism>
<name>A0A8D9M1H2_BRACM</name>
<dbReference type="AlphaFoldDB" id="A0A8D9M1H2"/>
<dbReference type="EMBL" id="LS974618">
    <property type="protein sequence ID" value="CAG7894743.1"/>
    <property type="molecule type" value="Genomic_DNA"/>
</dbReference>
<proteinExistence type="predicted"/>
<dbReference type="Gramene" id="A02p36950.2_BraZ1">
    <property type="protein sequence ID" value="A02p36950.2_BraZ1.CDS.1"/>
    <property type="gene ID" value="A02g36950.2_BraZ1"/>
</dbReference>
<evidence type="ECO:0000313" key="2">
    <source>
        <dbReference type="Proteomes" id="UP000694005"/>
    </source>
</evidence>
<feature type="non-terminal residue" evidence="1">
    <location>
        <position position="81"/>
    </location>
</feature>
<accession>A0A8D9M1H2</accession>
<reference evidence="1 2" key="1">
    <citation type="submission" date="2021-07" db="EMBL/GenBank/DDBJ databases">
        <authorList>
            <consortium name="Genoscope - CEA"/>
            <person name="William W."/>
        </authorList>
    </citation>
    <scope>NUCLEOTIDE SEQUENCE [LARGE SCALE GENOMIC DNA]</scope>
</reference>
<gene>
    <name evidence="1" type="ORF">BRAPAZ1V2_A02P36950.2</name>
</gene>